<organism evidence="1 2">
    <name type="scientific">Crucibulum laeve</name>
    <dbReference type="NCBI Taxonomy" id="68775"/>
    <lineage>
        <taxon>Eukaryota</taxon>
        <taxon>Fungi</taxon>
        <taxon>Dikarya</taxon>
        <taxon>Basidiomycota</taxon>
        <taxon>Agaricomycotina</taxon>
        <taxon>Agaricomycetes</taxon>
        <taxon>Agaricomycetidae</taxon>
        <taxon>Agaricales</taxon>
        <taxon>Agaricineae</taxon>
        <taxon>Nidulariaceae</taxon>
        <taxon>Crucibulum</taxon>
    </lineage>
</organism>
<dbReference type="Proteomes" id="UP000308652">
    <property type="component" value="Unassembled WGS sequence"/>
</dbReference>
<proteinExistence type="predicted"/>
<accession>A0A5C3MEB3</accession>
<name>A0A5C3MEB3_9AGAR</name>
<evidence type="ECO:0000313" key="2">
    <source>
        <dbReference type="Proteomes" id="UP000308652"/>
    </source>
</evidence>
<keyword evidence="2" id="KW-1185">Reference proteome</keyword>
<dbReference type="AlphaFoldDB" id="A0A5C3MEB3"/>
<reference evidence="1 2" key="1">
    <citation type="journal article" date="2019" name="Nat. Ecol. Evol.">
        <title>Megaphylogeny resolves global patterns of mushroom evolution.</title>
        <authorList>
            <person name="Varga T."/>
            <person name="Krizsan K."/>
            <person name="Foldi C."/>
            <person name="Dima B."/>
            <person name="Sanchez-Garcia M."/>
            <person name="Sanchez-Ramirez S."/>
            <person name="Szollosi G.J."/>
            <person name="Szarkandi J.G."/>
            <person name="Papp V."/>
            <person name="Albert L."/>
            <person name="Andreopoulos W."/>
            <person name="Angelini C."/>
            <person name="Antonin V."/>
            <person name="Barry K.W."/>
            <person name="Bougher N.L."/>
            <person name="Buchanan P."/>
            <person name="Buyck B."/>
            <person name="Bense V."/>
            <person name="Catcheside P."/>
            <person name="Chovatia M."/>
            <person name="Cooper J."/>
            <person name="Damon W."/>
            <person name="Desjardin D."/>
            <person name="Finy P."/>
            <person name="Geml J."/>
            <person name="Haridas S."/>
            <person name="Hughes K."/>
            <person name="Justo A."/>
            <person name="Karasinski D."/>
            <person name="Kautmanova I."/>
            <person name="Kiss B."/>
            <person name="Kocsube S."/>
            <person name="Kotiranta H."/>
            <person name="LaButti K.M."/>
            <person name="Lechner B.E."/>
            <person name="Liimatainen K."/>
            <person name="Lipzen A."/>
            <person name="Lukacs Z."/>
            <person name="Mihaltcheva S."/>
            <person name="Morgado L.N."/>
            <person name="Niskanen T."/>
            <person name="Noordeloos M.E."/>
            <person name="Ohm R.A."/>
            <person name="Ortiz-Santana B."/>
            <person name="Ovrebo C."/>
            <person name="Racz N."/>
            <person name="Riley R."/>
            <person name="Savchenko A."/>
            <person name="Shiryaev A."/>
            <person name="Soop K."/>
            <person name="Spirin V."/>
            <person name="Szebenyi C."/>
            <person name="Tomsovsky M."/>
            <person name="Tulloss R.E."/>
            <person name="Uehling J."/>
            <person name="Grigoriev I.V."/>
            <person name="Vagvolgyi C."/>
            <person name="Papp T."/>
            <person name="Martin F.M."/>
            <person name="Miettinen O."/>
            <person name="Hibbett D.S."/>
            <person name="Nagy L.G."/>
        </authorList>
    </citation>
    <scope>NUCLEOTIDE SEQUENCE [LARGE SCALE GENOMIC DNA]</scope>
    <source>
        <strain evidence="1 2">CBS 166.37</strain>
    </source>
</reference>
<evidence type="ECO:0000313" key="1">
    <source>
        <dbReference type="EMBL" id="TFK43779.1"/>
    </source>
</evidence>
<dbReference type="EMBL" id="ML213591">
    <property type="protein sequence ID" value="TFK43779.1"/>
    <property type="molecule type" value="Genomic_DNA"/>
</dbReference>
<gene>
    <name evidence="1" type="ORF">BDQ12DRAFT_675535</name>
</gene>
<protein>
    <submittedName>
        <fullName evidence="1">Uncharacterized protein</fullName>
    </submittedName>
</protein>
<sequence length="91" mass="10714">MHCIIGYLIMDVVYAFPISSEYPSRGIHDFELRFCFLQVELSHQKDQQKVYSYELRKSTFDEVSNKSARSVSFRILKSRGQEKRCAPAHYC</sequence>